<name>A0A9D4QHR2_RHISA</name>
<gene>
    <name evidence="1" type="ORF">HPB52_003544</name>
</gene>
<dbReference type="AlphaFoldDB" id="A0A9D4QHR2"/>
<proteinExistence type="predicted"/>
<evidence type="ECO:0000313" key="2">
    <source>
        <dbReference type="Proteomes" id="UP000821837"/>
    </source>
</evidence>
<reference evidence="1" key="2">
    <citation type="submission" date="2021-09" db="EMBL/GenBank/DDBJ databases">
        <authorList>
            <person name="Jia N."/>
            <person name="Wang J."/>
            <person name="Shi W."/>
            <person name="Du L."/>
            <person name="Sun Y."/>
            <person name="Zhan W."/>
            <person name="Jiang J."/>
            <person name="Wang Q."/>
            <person name="Zhang B."/>
            <person name="Ji P."/>
            <person name="Sakyi L.B."/>
            <person name="Cui X."/>
            <person name="Yuan T."/>
            <person name="Jiang B."/>
            <person name="Yang W."/>
            <person name="Lam T.T.-Y."/>
            <person name="Chang Q."/>
            <person name="Ding S."/>
            <person name="Wang X."/>
            <person name="Zhu J."/>
            <person name="Ruan X."/>
            <person name="Zhao L."/>
            <person name="Wei J."/>
            <person name="Que T."/>
            <person name="Du C."/>
            <person name="Cheng J."/>
            <person name="Dai P."/>
            <person name="Han X."/>
            <person name="Huang E."/>
            <person name="Gao Y."/>
            <person name="Liu J."/>
            <person name="Shao H."/>
            <person name="Ye R."/>
            <person name="Li L."/>
            <person name="Wei W."/>
            <person name="Wang X."/>
            <person name="Wang C."/>
            <person name="Huo Q."/>
            <person name="Li W."/>
            <person name="Guo W."/>
            <person name="Chen H."/>
            <person name="Chen S."/>
            <person name="Zhou L."/>
            <person name="Zhou L."/>
            <person name="Ni X."/>
            <person name="Tian J."/>
            <person name="Zhou Y."/>
            <person name="Sheng Y."/>
            <person name="Liu T."/>
            <person name="Pan Y."/>
            <person name="Xia L."/>
            <person name="Li J."/>
            <person name="Zhao F."/>
            <person name="Cao W."/>
        </authorList>
    </citation>
    <scope>NUCLEOTIDE SEQUENCE</scope>
    <source>
        <strain evidence="1">Rsan-2018</strain>
        <tissue evidence="1">Larvae</tissue>
    </source>
</reference>
<dbReference type="Proteomes" id="UP000821837">
    <property type="component" value="Chromosome 1"/>
</dbReference>
<reference evidence="1" key="1">
    <citation type="journal article" date="2020" name="Cell">
        <title>Large-Scale Comparative Analyses of Tick Genomes Elucidate Their Genetic Diversity and Vector Capacities.</title>
        <authorList>
            <consortium name="Tick Genome and Microbiome Consortium (TIGMIC)"/>
            <person name="Jia N."/>
            <person name="Wang J."/>
            <person name="Shi W."/>
            <person name="Du L."/>
            <person name="Sun Y."/>
            <person name="Zhan W."/>
            <person name="Jiang J.F."/>
            <person name="Wang Q."/>
            <person name="Zhang B."/>
            <person name="Ji P."/>
            <person name="Bell-Sakyi L."/>
            <person name="Cui X.M."/>
            <person name="Yuan T.T."/>
            <person name="Jiang B.G."/>
            <person name="Yang W.F."/>
            <person name="Lam T.T."/>
            <person name="Chang Q.C."/>
            <person name="Ding S.J."/>
            <person name="Wang X.J."/>
            <person name="Zhu J.G."/>
            <person name="Ruan X.D."/>
            <person name="Zhao L."/>
            <person name="Wei J.T."/>
            <person name="Ye R.Z."/>
            <person name="Que T.C."/>
            <person name="Du C.H."/>
            <person name="Zhou Y.H."/>
            <person name="Cheng J.X."/>
            <person name="Dai P.F."/>
            <person name="Guo W.B."/>
            <person name="Han X.H."/>
            <person name="Huang E.J."/>
            <person name="Li L.F."/>
            <person name="Wei W."/>
            <person name="Gao Y.C."/>
            <person name="Liu J.Z."/>
            <person name="Shao H.Z."/>
            <person name="Wang X."/>
            <person name="Wang C.C."/>
            <person name="Yang T.C."/>
            <person name="Huo Q.B."/>
            <person name="Li W."/>
            <person name="Chen H.Y."/>
            <person name="Chen S.E."/>
            <person name="Zhou L.G."/>
            <person name="Ni X.B."/>
            <person name="Tian J.H."/>
            <person name="Sheng Y."/>
            <person name="Liu T."/>
            <person name="Pan Y.S."/>
            <person name="Xia L.Y."/>
            <person name="Li J."/>
            <person name="Zhao F."/>
            <person name="Cao W.C."/>
        </authorList>
    </citation>
    <scope>NUCLEOTIDE SEQUENCE</scope>
    <source>
        <strain evidence="1">Rsan-2018</strain>
    </source>
</reference>
<dbReference type="EMBL" id="JABSTV010001245">
    <property type="protein sequence ID" value="KAH7982255.1"/>
    <property type="molecule type" value="Genomic_DNA"/>
</dbReference>
<sequence length="209" mass="22906">MFLDAAPSRLLEGGSRRRRLASGAAGHAPAKVEIIRTREIRPSSFLDRGVCEEVARALEGKVLTHHVVIWFPPHKGAEVGALANANELAHVRARGLAGRLVHWEASVLGGSGDGLSPTFSGKSHEGSCRDSQAHANELVSHTVLSRYTEVTPLRADCGGIRDVKHMLWEYPSLQHHMDHGLADHDWFDYLWAAQKAHDAEVRLGLPDPM</sequence>
<keyword evidence="2" id="KW-1185">Reference proteome</keyword>
<comment type="caution">
    <text evidence="1">The sequence shown here is derived from an EMBL/GenBank/DDBJ whole genome shotgun (WGS) entry which is preliminary data.</text>
</comment>
<organism evidence="1 2">
    <name type="scientific">Rhipicephalus sanguineus</name>
    <name type="common">Brown dog tick</name>
    <name type="synonym">Ixodes sanguineus</name>
    <dbReference type="NCBI Taxonomy" id="34632"/>
    <lineage>
        <taxon>Eukaryota</taxon>
        <taxon>Metazoa</taxon>
        <taxon>Ecdysozoa</taxon>
        <taxon>Arthropoda</taxon>
        <taxon>Chelicerata</taxon>
        <taxon>Arachnida</taxon>
        <taxon>Acari</taxon>
        <taxon>Parasitiformes</taxon>
        <taxon>Ixodida</taxon>
        <taxon>Ixodoidea</taxon>
        <taxon>Ixodidae</taxon>
        <taxon>Rhipicephalinae</taxon>
        <taxon>Rhipicephalus</taxon>
        <taxon>Rhipicephalus</taxon>
    </lineage>
</organism>
<accession>A0A9D4QHR2</accession>
<protein>
    <submittedName>
        <fullName evidence="1">Uncharacterized protein</fullName>
    </submittedName>
</protein>
<evidence type="ECO:0000313" key="1">
    <source>
        <dbReference type="EMBL" id="KAH7982255.1"/>
    </source>
</evidence>